<dbReference type="InterPro" id="IPR045852">
    <property type="entry name" value="UNC80_central"/>
</dbReference>
<evidence type="ECO:0000259" key="2">
    <source>
        <dbReference type="Pfam" id="PF19424"/>
    </source>
</evidence>
<dbReference type="Proteomes" id="UP000027222">
    <property type="component" value="Unassembled WGS sequence"/>
</dbReference>
<evidence type="ECO:0000256" key="1">
    <source>
        <dbReference type="SAM" id="MobiDB-lite"/>
    </source>
</evidence>
<feature type="compositionally biased region" description="Low complexity" evidence="1">
    <location>
        <begin position="2250"/>
        <end position="2269"/>
    </location>
</feature>
<name>A0A067TA33_GALM3</name>
<feature type="compositionally biased region" description="Low complexity" evidence="1">
    <location>
        <begin position="26"/>
        <end position="42"/>
    </location>
</feature>
<feature type="region of interest" description="Disordered" evidence="1">
    <location>
        <begin position="573"/>
        <end position="598"/>
    </location>
</feature>
<feature type="domain" description="Protein UNC80 central region" evidence="2">
    <location>
        <begin position="1036"/>
        <end position="1146"/>
    </location>
</feature>
<feature type="region of interest" description="Disordered" evidence="1">
    <location>
        <begin position="1"/>
        <end position="117"/>
    </location>
</feature>
<dbReference type="InterPro" id="IPR016024">
    <property type="entry name" value="ARM-type_fold"/>
</dbReference>
<feature type="compositionally biased region" description="Low complexity" evidence="1">
    <location>
        <begin position="2147"/>
        <end position="2162"/>
    </location>
</feature>
<evidence type="ECO:0000313" key="5">
    <source>
        <dbReference type="Proteomes" id="UP000027222"/>
    </source>
</evidence>
<proteinExistence type="predicted"/>
<dbReference type="PANTHER" id="PTHR31781:SF1">
    <property type="entry name" value="PROTEIN UNC-80 HOMOLOG"/>
    <property type="match status" value="1"/>
</dbReference>
<feature type="region of interest" description="Disordered" evidence="1">
    <location>
        <begin position="2145"/>
        <end position="2168"/>
    </location>
</feature>
<dbReference type="EMBL" id="KL142372">
    <property type="protein sequence ID" value="KDR79961.1"/>
    <property type="molecule type" value="Genomic_DNA"/>
</dbReference>
<dbReference type="SUPFAM" id="SSF48371">
    <property type="entry name" value="ARM repeat"/>
    <property type="match status" value="1"/>
</dbReference>
<dbReference type="OrthoDB" id="5584001at2759"/>
<feature type="compositionally biased region" description="Polar residues" evidence="1">
    <location>
        <begin position="92"/>
        <end position="106"/>
    </location>
</feature>
<dbReference type="PANTHER" id="PTHR31781">
    <property type="entry name" value="UNC80"/>
    <property type="match status" value="1"/>
</dbReference>
<feature type="region of interest" description="Disordered" evidence="1">
    <location>
        <begin position="154"/>
        <end position="190"/>
    </location>
</feature>
<organism evidence="4 5">
    <name type="scientific">Galerina marginata (strain CBS 339.88)</name>
    <dbReference type="NCBI Taxonomy" id="685588"/>
    <lineage>
        <taxon>Eukaryota</taxon>
        <taxon>Fungi</taxon>
        <taxon>Dikarya</taxon>
        <taxon>Basidiomycota</taxon>
        <taxon>Agaricomycotina</taxon>
        <taxon>Agaricomycetes</taxon>
        <taxon>Agaricomycetidae</taxon>
        <taxon>Agaricales</taxon>
        <taxon>Agaricineae</taxon>
        <taxon>Strophariaceae</taxon>
        <taxon>Galerina</taxon>
    </lineage>
</organism>
<dbReference type="HOGENOM" id="CLU_001075_0_0_1"/>
<dbReference type="InterPro" id="IPR046460">
    <property type="entry name" value="UNC80_C"/>
</dbReference>
<feature type="region of interest" description="Disordered" evidence="1">
    <location>
        <begin position="1219"/>
        <end position="1245"/>
    </location>
</feature>
<feature type="compositionally biased region" description="Polar residues" evidence="1">
    <location>
        <begin position="170"/>
        <end position="187"/>
    </location>
</feature>
<sequence length="2475" mass="273454">MPTTKGDHNERTDNDLKRPKPRRLFSIDSLRSGSSSRRSSASETPKGPRPLNPFDLSNVQEGDGEFEGVVQQPRHVKQATEPIPEPRPMEESNATWASTRLPSNSDPFRDLPTSPRLEPVRPIAIKPQRSFTPDIQPATPSPTRARWENLRQHVLPGPSRPMTPPIRPGSAQSSVQNNLPSRSTTPKPSRLARLGFKQVVEQARDMADDTRKLGEEIMRGCAIARYSEGQRFGKEKDVQGSTTNLTGTATMASSITTGGKKMDMRRPQSVASLATQSTTSFGTAGPSLRFLYQILFYHASSPELNFALNLPHESQVLSTLLCPFLTPFKYPAAKLEEEKITAMETFELLSKSWSPFDEAASVERCLWCTKAAGSLPPSSARTRILGLLWRLLVPGDRNRILLTTPGFHSISSSLLLLLVLLYRSSTSSANINNPYPSSPALRNYFSFAPANFQQPPHPDINLLQELIPQFLSGSLGELDDEGVQEVYGVEFAAADTRHLSTVRRAVFLDALVNTIEDSSATGEWLLCNAIEHYWPPPPFDAWTTLQAAISSRKLSSFCRLSLALLQPFISQASATPSTPTHSPRSLSSTSYSSSSSINSLDYQTRNSRIPPCLVSILQSRVIPEAEALSNGTELQETIVLDTRMRVARVLLEIICVDVDSGNFMTSPKVDIFGAPSPRFADALPDGMKELVKWAMNTLCQWYRAGDASPWKVVLERNFQQVIAGDWLTSIAILSSLLKYLPADLKRPIFSSIIPILNDQLVQNPPPHPFAALSSFLTSLSRTLPPVFFRPLFACTASDKEVIVVNHLCTLQVHSKYVEDYWVRDVEMMCMALLGDAGSVSPGGMQGQWGVARLGQLVLLVELIGKIQKIRLEKEASASTSDARVAEVIRFVTQLEGRLWLMIEAKERTALLPPSQRLLFCVLFREFRLLTRSVKPAPWLSRTLQWFNIFFADEDLGDLEQDVTDSMERVQGLYMAAQEGVQQSNKRHTSTIFAMTAYKAIPVAEAVAGKPLDLAATFVEHRKLIDSLSKGYPSKALKLFVTMSTLIAEEDYRSLGPLLWEHCLLDNADSSSTASACFLLMQCAEKTPLDLLAVIEVDLQTSDDTTRLEGVRKIAILINWRFQIMTQNFLTDRTHRPFKLARPPLPFIATDIGTSLYVHIEDSKENKDNDDVPLELRQRLAELGWAEEDAGVVDPLQEWIRTPMSILPANQLDRMEVGTADLAPPHSPLSSPQPSPRKPNSPTLQPEDASALLRRNSSSGGPISGVKRRAVFVPSLTLVFPRLATLLFDPNFAVASAARTTILDLMRNDPALLTRPVLEHLVGDNKDIKLAISTLTALMHVHRLLPPPLTHNIFNNLAGFLKLISKDTDSVDALQDFSLVIPVLASIATQVSGMSIKEIRRSKIEHFVIPSGSLWFASSAPKGPMFPRSLEESRDPFETVPPTLVSITMIRVSQNMFFLAMLKRNYQDVQVVRKNMSRLILPSLDDLGLTKSLDLYDFMPRKHQPDTRPSLKNGTVEVLSLVLSRSYILLVAQIFRSMHRHLSDRHELAVLVDGLNRTLIAHGDDANIVSHVLIALMVASTRFRRLFTTGGGYTLFMPALVKVYTEKPSHPGIRGAVEYAISRFYALHKEAFLYQSINTIGQLAMLPDIEVDWFSKGVFDLFASLRKGSAPGTADVADIRNANKAEEREALIIHTADEKPQTFLAAIRRVESQTGRQMSLQLPDEYESSHLSMDDFVRLFLTVIAHDLSISRAQHFLGLLRFLVPHLYNASASTRTVLADGIVALGAIMVKAFSKPKGGDNLPKPSIRDEDVAFLDPEAGPANNSKERSRTPSDSKLMRLDYLKLVLSFGEAGGQVTLIVARHAMDVVKSLLKDWGDTNMEVLANFLASFIKMLLGREEPAAPKAVVAFLRELSPILHAYMLAVNFTGVFETILELAQMPQYANDLVFSQVVVGEICTAGLAACDLAASENQLMTLQYRPSLISLLAEAIFLKDVDIISEVEKRPPTYQFLAGVVLPLVLAMKTEGQIIADGLRTEEHRTKLSVAWLRLLFYAVNACQKSRRDDDDTHSRGLGGSFRSKSDKGRQESAFWRSHLPTFMTALQVIKVVVIRGAADISSLPRVGIWERIAAFCHSILTEGNATFALQVESSSTTTTPSGSPRTSGQFDMSNSGSNLFMSTSSGLSRPASPIFNTDRPRRLSRPRIIDYSLWSMLEFACAYRSPLRMQLKILIMEKVVALDQELQRQAGSSGGLSPFPTSPSSRRVSTSLFSKSRQRASGLSAPSPDSSPRIMPSSSSLMPSPSLLEIPSRRPGYQISPISPHDRPGLPKIVHLGPTSPAAFLPISSPMIGAGLPGIAGVRASRISTDGVDSSTTSRATKIKSLKLIQETYRRIRGVQAFMGYDLLLPMPGIRASHTSSSMSVGKDKHEDAALETWSKQQALAAVVNETKDLLEEFEESFGLDEDSVMVDIIEPRTPNS</sequence>
<dbReference type="GO" id="GO:0055080">
    <property type="term" value="P:monoatomic cation homeostasis"/>
    <property type="evidence" value="ECO:0007669"/>
    <property type="project" value="TreeGrafter"/>
</dbReference>
<keyword evidence="5" id="KW-1185">Reference proteome</keyword>
<evidence type="ECO:0000259" key="3">
    <source>
        <dbReference type="Pfam" id="PF20262"/>
    </source>
</evidence>
<dbReference type="STRING" id="685588.A0A067TA33"/>
<accession>A0A067TA33</accession>
<feature type="compositionally biased region" description="Pro residues" evidence="1">
    <location>
        <begin position="158"/>
        <end position="167"/>
    </location>
</feature>
<dbReference type="GO" id="GO:0034703">
    <property type="term" value="C:cation channel complex"/>
    <property type="evidence" value="ECO:0007669"/>
    <property type="project" value="TreeGrafter"/>
</dbReference>
<dbReference type="Pfam" id="PF19424">
    <property type="entry name" value="UNC80"/>
    <property type="match status" value="1"/>
</dbReference>
<evidence type="ECO:0000313" key="4">
    <source>
        <dbReference type="EMBL" id="KDR79961.1"/>
    </source>
</evidence>
<feature type="compositionally biased region" description="Pro residues" evidence="1">
    <location>
        <begin position="1224"/>
        <end position="1238"/>
    </location>
</feature>
<reference evidence="5" key="1">
    <citation type="journal article" date="2014" name="Proc. Natl. Acad. Sci. U.S.A.">
        <title>Extensive sampling of basidiomycete genomes demonstrates inadequacy of the white-rot/brown-rot paradigm for wood decay fungi.</title>
        <authorList>
            <person name="Riley R."/>
            <person name="Salamov A.A."/>
            <person name="Brown D.W."/>
            <person name="Nagy L.G."/>
            <person name="Floudas D."/>
            <person name="Held B.W."/>
            <person name="Levasseur A."/>
            <person name="Lombard V."/>
            <person name="Morin E."/>
            <person name="Otillar R."/>
            <person name="Lindquist E.A."/>
            <person name="Sun H."/>
            <person name="LaButti K.M."/>
            <person name="Schmutz J."/>
            <person name="Jabbour D."/>
            <person name="Luo H."/>
            <person name="Baker S.E."/>
            <person name="Pisabarro A.G."/>
            <person name="Walton J.D."/>
            <person name="Blanchette R.A."/>
            <person name="Henrissat B."/>
            <person name="Martin F."/>
            <person name="Cullen D."/>
            <person name="Hibbett D.S."/>
            <person name="Grigoriev I.V."/>
        </authorList>
    </citation>
    <scope>NUCLEOTIDE SEQUENCE [LARGE SCALE GENOMIC DNA]</scope>
    <source>
        <strain evidence="5">CBS 339.88</strain>
    </source>
</reference>
<feature type="region of interest" description="Disordered" evidence="1">
    <location>
        <begin position="2244"/>
        <end position="2301"/>
    </location>
</feature>
<dbReference type="GO" id="GO:0005261">
    <property type="term" value="F:monoatomic cation channel activity"/>
    <property type="evidence" value="ECO:0007669"/>
    <property type="project" value="TreeGrafter"/>
</dbReference>
<dbReference type="Pfam" id="PF20262">
    <property type="entry name" value="UNC80_C"/>
    <property type="match status" value="1"/>
</dbReference>
<protein>
    <submittedName>
        <fullName evidence="4">Uncharacterized protein</fullName>
    </submittedName>
</protein>
<feature type="domain" description="Protein UNC80 C-terminal" evidence="3">
    <location>
        <begin position="1524"/>
        <end position="1665"/>
    </location>
</feature>
<gene>
    <name evidence="4" type="ORF">GALMADRAFT_242128</name>
</gene>
<feature type="compositionally biased region" description="Low complexity" evidence="1">
    <location>
        <begin position="2280"/>
        <end position="2301"/>
    </location>
</feature>
<feature type="compositionally biased region" description="Basic and acidic residues" evidence="1">
    <location>
        <begin position="1"/>
        <end position="18"/>
    </location>
</feature>
<feature type="region of interest" description="Disordered" evidence="1">
    <location>
        <begin position="2060"/>
        <end position="2080"/>
    </location>
</feature>